<keyword evidence="4" id="KW-0472">Membrane</keyword>
<accession>A0A1M5FHZ4</accession>
<evidence type="ECO:0000313" key="9">
    <source>
        <dbReference type="Proteomes" id="UP000184164"/>
    </source>
</evidence>
<dbReference type="SUPFAM" id="SSF48452">
    <property type="entry name" value="TPR-like"/>
    <property type="match status" value="1"/>
</dbReference>
<dbReference type="OrthoDB" id="636214at2"/>
<keyword evidence="3" id="KW-0732">Signal</keyword>
<dbReference type="GO" id="GO:0009279">
    <property type="term" value="C:cell outer membrane"/>
    <property type="evidence" value="ECO:0007669"/>
    <property type="project" value="UniProtKB-SubCell"/>
</dbReference>
<dbReference type="RefSeq" id="WP_073003317.1">
    <property type="nucleotide sequence ID" value="NZ_FQUM01000012.1"/>
</dbReference>
<dbReference type="CDD" id="cd08977">
    <property type="entry name" value="SusD"/>
    <property type="match status" value="1"/>
</dbReference>
<dbReference type="Pfam" id="PF07980">
    <property type="entry name" value="SusD_RagB"/>
    <property type="match status" value="1"/>
</dbReference>
<feature type="domain" description="SusD-like N-terminal" evidence="7">
    <location>
        <begin position="22"/>
        <end position="217"/>
    </location>
</feature>
<dbReference type="InterPro" id="IPR011990">
    <property type="entry name" value="TPR-like_helical_dom_sf"/>
</dbReference>
<evidence type="ECO:0000259" key="7">
    <source>
        <dbReference type="Pfam" id="PF14322"/>
    </source>
</evidence>
<dbReference type="InterPro" id="IPR033985">
    <property type="entry name" value="SusD-like_N"/>
</dbReference>
<keyword evidence="5" id="KW-0998">Cell outer membrane</keyword>
<comment type="subcellular location">
    <subcellularLocation>
        <location evidence="1">Cell outer membrane</location>
    </subcellularLocation>
</comment>
<evidence type="ECO:0000256" key="3">
    <source>
        <dbReference type="ARBA" id="ARBA00022729"/>
    </source>
</evidence>
<dbReference type="Gene3D" id="1.25.40.390">
    <property type="match status" value="1"/>
</dbReference>
<dbReference type="STRING" id="1484053.SAMN05444274_11260"/>
<organism evidence="8 9">
    <name type="scientific">Mariniphaga anaerophila</name>
    <dbReference type="NCBI Taxonomy" id="1484053"/>
    <lineage>
        <taxon>Bacteria</taxon>
        <taxon>Pseudomonadati</taxon>
        <taxon>Bacteroidota</taxon>
        <taxon>Bacteroidia</taxon>
        <taxon>Marinilabiliales</taxon>
        <taxon>Prolixibacteraceae</taxon>
        <taxon>Mariniphaga</taxon>
    </lineage>
</organism>
<feature type="domain" description="RagB/SusD" evidence="6">
    <location>
        <begin position="356"/>
        <end position="504"/>
    </location>
</feature>
<evidence type="ECO:0000256" key="2">
    <source>
        <dbReference type="ARBA" id="ARBA00006275"/>
    </source>
</evidence>
<gene>
    <name evidence="8" type="ORF">SAMN05444274_11260</name>
</gene>
<proteinExistence type="inferred from homology"/>
<keyword evidence="9" id="KW-1185">Reference proteome</keyword>
<dbReference type="PROSITE" id="PS51257">
    <property type="entry name" value="PROKAR_LIPOPROTEIN"/>
    <property type="match status" value="1"/>
</dbReference>
<dbReference type="InterPro" id="IPR012944">
    <property type="entry name" value="SusD_RagB_dom"/>
</dbReference>
<evidence type="ECO:0000259" key="6">
    <source>
        <dbReference type="Pfam" id="PF07980"/>
    </source>
</evidence>
<protein>
    <submittedName>
        <fullName evidence="8">SusD family protein</fullName>
    </submittedName>
</protein>
<evidence type="ECO:0000256" key="4">
    <source>
        <dbReference type="ARBA" id="ARBA00023136"/>
    </source>
</evidence>
<dbReference type="EMBL" id="FQUM01000012">
    <property type="protein sequence ID" value="SHF90772.1"/>
    <property type="molecule type" value="Genomic_DNA"/>
</dbReference>
<dbReference type="Proteomes" id="UP000184164">
    <property type="component" value="Unassembled WGS sequence"/>
</dbReference>
<evidence type="ECO:0000256" key="1">
    <source>
        <dbReference type="ARBA" id="ARBA00004442"/>
    </source>
</evidence>
<reference evidence="9" key="1">
    <citation type="submission" date="2016-11" db="EMBL/GenBank/DDBJ databases">
        <authorList>
            <person name="Varghese N."/>
            <person name="Submissions S."/>
        </authorList>
    </citation>
    <scope>NUCLEOTIDE SEQUENCE [LARGE SCALE GENOMIC DNA]</scope>
    <source>
        <strain evidence="9">DSM 26910</strain>
    </source>
</reference>
<evidence type="ECO:0000256" key="5">
    <source>
        <dbReference type="ARBA" id="ARBA00023237"/>
    </source>
</evidence>
<evidence type="ECO:0000313" key="8">
    <source>
        <dbReference type="EMBL" id="SHF90772.1"/>
    </source>
</evidence>
<name>A0A1M5FHZ4_9BACT</name>
<sequence length="504" mass="57445">MKKYAYYIFLIFIIVGFFSCSLDEEIYSNQNVDDFYKSEEEIELALNGAYSMFWDGYIYKDGSYVQLGDMPTDIMTSTPNKNAWDLFAWTVSDNYFDQLWEASYKMINRCNEVIERTKNSNVTDVYKNSAIGQAEFLRGLCYFNLVKDFGGVPLHITATKSLADVNKTRNTVDEVYAQIILDLKSAYVRLSPFDAAKHSKGYATSGAAKALLAKVYLQKSDWANASITAKEVIDMGVYDLYKDYSQIWDPAYKNGSEQIFSVQHNNGGDNTTNYGEHMTFFLCPKGYSLPDGTGIMFTLDDGNAGSWQVDDNYFQKTPNTYRKWWSVRDRMPRYLITGANPISWIEDTVELQRINIVKYYHPDYATGYLQTGVNFTVLRYSDVYLTYAEALNELNNGPTAEAFAAINKVRQRARAVGTIFEQPESVYPDLAGLDQQSFRNAVLDERAAEFIGEGERRNDLNRHNLFISTAESQGVTGIKPGYVLYPIPQNEINLNPLLEQNPDY</sequence>
<dbReference type="Pfam" id="PF14322">
    <property type="entry name" value="SusD-like_3"/>
    <property type="match status" value="1"/>
</dbReference>
<dbReference type="AlphaFoldDB" id="A0A1M5FHZ4"/>
<comment type="similarity">
    <text evidence="2">Belongs to the SusD family.</text>
</comment>